<evidence type="ECO:0000259" key="2">
    <source>
        <dbReference type="Pfam" id="PF13472"/>
    </source>
</evidence>
<gene>
    <name evidence="3" type="ordered locus">Ksed_21860</name>
</gene>
<dbReference type="SUPFAM" id="SSF52266">
    <property type="entry name" value="SGNH hydrolase"/>
    <property type="match status" value="1"/>
</dbReference>
<accession>C7NLH5</accession>
<feature type="compositionally biased region" description="Low complexity" evidence="1">
    <location>
        <begin position="1"/>
        <end position="11"/>
    </location>
</feature>
<feature type="region of interest" description="Disordered" evidence="1">
    <location>
        <begin position="1"/>
        <end position="23"/>
    </location>
</feature>
<dbReference type="eggNOG" id="COG2755">
    <property type="taxonomic scope" value="Bacteria"/>
</dbReference>
<dbReference type="InterPro" id="IPR053140">
    <property type="entry name" value="GDSL_Rv0518-like"/>
</dbReference>
<proteinExistence type="predicted"/>
<dbReference type="HOGENOM" id="CLU_069365_1_0_11"/>
<keyword evidence="4" id="KW-1185">Reference proteome</keyword>
<dbReference type="KEGG" id="kse:Ksed_21860"/>
<dbReference type="InterPro" id="IPR036514">
    <property type="entry name" value="SGNH_hydro_sf"/>
</dbReference>
<protein>
    <submittedName>
        <fullName evidence="3">GDSL-like Lipase/Acylhydrolase</fullName>
    </submittedName>
</protein>
<evidence type="ECO:0000313" key="4">
    <source>
        <dbReference type="Proteomes" id="UP000006666"/>
    </source>
</evidence>
<dbReference type="Proteomes" id="UP000006666">
    <property type="component" value="Chromosome"/>
</dbReference>
<dbReference type="GO" id="GO:0016787">
    <property type="term" value="F:hydrolase activity"/>
    <property type="evidence" value="ECO:0007669"/>
    <property type="project" value="UniProtKB-KW"/>
</dbReference>
<feature type="domain" description="SGNH hydrolase-type esterase" evidence="2">
    <location>
        <begin position="41"/>
        <end position="233"/>
    </location>
</feature>
<dbReference type="Pfam" id="PF13472">
    <property type="entry name" value="Lipase_GDSL_2"/>
    <property type="match status" value="1"/>
</dbReference>
<dbReference type="InterPro" id="IPR013830">
    <property type="entry name" value="SGNH_hydro"/>
</dbReference>
<dbReference type="STRING" id="478801.Ksed_21860"/>
<name>C7NLH5_KYTSD</name>
<dbReference type="AlphaFoldDB" id="C7NLH5"/>
<dbReference type="RefSeq" id="WP_015780106.1">
    <property type="nucleotide sequence ID" value="NC_013169.1"/>
</dbReference>
<dbReference type="EMBL" id="CP001686">
    <property type="protein sequence ID" value="ACV07171.1"/>
    <property type="molecule type" value="Genomic_DNA"/>
</dbReference>
<dbReference type="PANTHER" id="PTHR43784">
    <property type="entry name" value="GDSL-LIKE LIPASE/ACYLHYDROLASE, PUTATIVE (AFU_ORTHOLOGUE AFUA_2G00820)-RELATED"/>
    <property type="match status" value="1"/>
</dbReference>
<sequence>MTDPTTPTTQPEQSDWRVPGSGIAPLRHLATTPRDWANYIAIGDSFTEGMSDDEHVTAGDFSGWADRLATMLSHEHADAAGDPRPPATGAPFRYANLAVRGRLLADVAGPQTDAATELVAGATGPVLVSIVGGGNDILRPRADIDALAARLDGAVARLRATGADVLMVTPTDPVGAPIIGATRGRVGQYIAHIFSIAGRHGCYVLNQWDLHFLKDWRMWAPDRIHMTPEGHRRVALAAFAALGHTEADEGAFRRPLDLADAPRPTWAEHREWARTHAGPWVKRRVTRRSSGDGRSGKLTEMTPWPMG</sequence>
<reference evidence="3 4" key="1">
    <citation type="journal article" date="2009" name="Stand. Genomic Sci.">
        <title>Complete genome sequence of Kytococcus sedentarius type strain (541).</title>
        <authorList>
            <person name="Sims D."/>
            <person name="Brettin T."/>
            <person name="Detter J.C."/>
            <person name="Han C."/>
            <person name="Lapidus A."/>
            <person name="Copeland A."/>
            <person name="Glavina Del Rio T."/>
            <person name="Nolan M."/>
            <person name="Chen F."/>
            <person name="Lucas S."/>
            <person name="Tice H."/>
            <person name="Cheng J.F."/>
            <person name="Bruce D."/>
            <person name="Goodwin L."/>
            <person name="Pitluck S."/>
            <person name="Ovchinnikova G."/>
            <person name="Pati A."/>
            <person name="Ivanova N."/>
            <person name="Mavrommatis K."/>
            <person name="Chen A."/>
            <person name="Palaniappan K."/>
            <person name="D'haeseleer P."/>
            <person name="Chain P."/>
            <person name="Bristow J."/>
            <person name="Eisen J.A."/>
            <person name="Markowitz V."/>
            <person name="Hugenholtz P."/>
            <person name="Schneider S."/>
            <person name="Goker M."/>
            <person name="Pukall R."/>
            <person name="Kyrpides N.C."/>
            <person name="Klenk H.P."/>
        </authorList>
    </citation>
    <scope>NUCLEOTIDE SEQUENCE [LARGE SCALE GENOMIC DNA]</scope>
    <source>
        <strain evidence="4">ATCC 14392 / DSM 20547 / JCM 11482 / CCUG 33030 / NBRC 15357 / NCTC 11040 / CCM 314 / 541</strain>
    </source>
</reference>
<evidence type="ECO:0000313" key="3">
    <source>
        <dbReference type="EMBL" id="ACV07171.1"/>
    </source>
</evidence>
<dbReference type="PANTHER" id="PTHR43784:SF2">
    <property type="entry name" value="GDSL-LIKE LIPASE_ACYLHYDROLASE, PUTATIVE (AFU_ORTHOLOGUE AFUA_2G00820)-RELATED"/>
    <property type="match status" value="1"/>
</dbReference>
<dbReference type="Gene3D" id="3.40.50.1110">
    <property type="entry name" value="SGNH hydrolase"/>
    <property type="match status" value="1"/>
</dbReference>
<organism evidence="3 4">
    <name type="scientific">Kytococcus sedentarius (strain ATCC 14392 / DSM 20547 / JCM 11482 / CCUG 33030 / NBRC 15357 / NCTC 11040 / CCM 314 / 541)</name>
    <name type="common">Micrococcus sedentarius</name>
    <dbReference type="NCBI Taxonomy" id="478801"/>
    <lineage>
        <taxon>Bacteria</taxon>
        <taxon>Bacillati</taxon>
        <taxon>Actinomycetota</taxon>
        <taxon>Actinomycetes</taxon>
        <taxon>Micrococcales</taxon>
        <taxon>Kytococcaceae</taxon>
        <taxon>Kytococcus</taxon>
    </lineage>
</organism>
<evidence type="ECO:0000256" key="1">
    <source>
        <dbReference type="SAM" id="MobiDB-lite"/>
    </source>
</evidence>
<feature type="region of interest" description="Disordered" evidence="1">
    <location>
        <begin position="284"/>
        <end position="307"/>
    </location>
</feature>
<dbReference type="CDD" id="cd01832">
    <property type="entry name" value="SGNH_hydrolase_like_1"/>
    <property type="match status" value="1"/>
</dbReference>